<dbReference type="InterPro" id="IPR001206">
    <property type="entry name" value="Diacylglycerol_kinase_cat_dom"/>
</dbReference>
<dbReference type="FunFam" id="3.40.50.10330:FF:000005">
    <property type="entry name" value="Sphingosine kinase 2"/>
    <property type="match status" value="1"/>
</dbReference>
<dbReference type="SMART" id="SM00046">
    <property type="entry name" value="DAGKc"/>
    <property type="match status" value="1"/>
</dbReference>
<dbReference type="GO" id="GO:0046512">
    <property type="term" value="P:sphingosine biosynthetic process"/>
    <property type="evidence" value="ECO:0007669"/>
    <property type="project" value="TreeGrafter"/>
</dbReference>
<feature type="domain" description="DAGKc" evidence="9">
    <location>
        <begin position="87"/>
        <end position="232"/>
    </location>
</feature>
<dbReference type="Gene3D" id="3.40.50.10330">
    <property type="entry name" value="Probable inorganic polyphosphate/atp-NAD kinase, domain 1"/>
    <property type="match status" value="1"/>
</dbReference>
<evidence type="ECO:0000256" key="3">
    <source>
        <dbReference type="ARBA" id="ARBA00022741"/>
    </source>
</evidence>
<accession>A0A8S4PRW3</accession>
<evidence type="ECO:0000259" key="9">
    <source>
        <dbReference type="PROSITE" id="PS50146"/>
    </source>
</evidence>
<reference evidence="10" key="1">
    <citation type="submission" date="2022-03" db="EMBL/GenBank/DDBJ databases">
        <authorList>
            <person name="Martin C."/>
        </authorList>
    </citation>
    <scope>NUCLEOTIDE SEQUENCE</scope>
</reference>
<dbReference type="EC" id="2.7.1.91" evidence="7"/>
<evidence type="ECO:0000256" key="5">
    <source>
        <dbReference type="ARBA" id="ARBA00022840"/>
    </source>
</evidence>
<evidence type="ECO:0000313" key="11">
    <source>
        <dbReference type="Proteomes" id="UP000749559"/>
    </source>
</evidence>
<evidence type="ECO:0000256" key="4">
    <source>
        <dbReference type="ARBA" id="ARBA00022777"/>
    </source>
</evidence>
<dbReference type="PROSITE" id="PS50146">
    <property type="entry name" value="DAGK"/>
    <property type="match status" value="1"/>
</dbReference>
<keyword evidence="4" id="KW-0418">Kinase</keyword>
<dbReference type="OrthoDB" id="3853857at2759"/>
<keyword evidence="6" id="KW-0472">Membrane</keyword>
<feature type="compositionally biased region" description="Basic and acidic residues" evidence="8">
    <location>
        <begin position="340"/>
        <end position="350"/>
    </location>
</feature>
<evidence type="ECO:0000313" key="10">
    <source>
        <dbReference type="EMBL" id="CAH1794281.1"/>
    </source>
</evidence>
<organism evidence="10 11">
    <name type="scientific">Owenia fusiformis</name>
    <name type="common">Polychaete worm</name>
    <dbReference type="NCBI Taxonomy" id="6347"/>
    <lineage>
        <taxon>Eukaryota</taxon>
        <taxon>Metazoa</taxon>
        <taxon>Spiralia</taxon>
        <taxon>Lophotrochozoa</taxon>
        <taxon>Annelida</taxon>
        <taxon>Polychaeta</taxon>
        <taxon>Sedentaria</taxon>
        <taxon>Canalipalpata</taxon>
        <taxon>Sabellida</taxon>
        <taxon>Oweniida</taxon>
        <taxon>Oweniidae</taxon>
        <taxon>Owenia</taxon>
    </lineage>
</organism>
<dbReference type="GO" id="GO:0008481">
    <property type="term" value="F:sphingosine kinase activity"/>
    <property type="evidence" value="ECO:0007669"/>
    <property type="project" value="UniProtKB-EC"/>
</dbReference>
<evidence type="ECO:0000256" key="6">
    <source>
        <dbReference type="ARBA" id="ARBA00023136"/>
    </source>
</evidence>
<dbReference type="AlphaFoldDB" id="A0A8S4PRW3"/>
<dbReference type="GO" id="GO:0005737">
    <property type="term" value="C:cytoplasm"/>
    <property type="evidence" value="ECO:0007669"/>
    <property type="project" value="UniProtKB-ARBA"/>
</dbReference>
<sequence>MSDIVGCHCMKGKQESDSNAYFCVYGYPFKKKTLSKKSVRKRVPLTFTVDECTSHDENLKVAQHWRVVFLHLLRGIVVTDVSILTEPIARRMLVLVNPFSGPGKALKIFQERVIPVFAEADIHFRMVITEYAGHARAMMKRLDLDEWYGIIIVSGDGLIFEVINGLMERDDWAVAIKKPIGTIPGGSGNALSCAINYAAGEPYLERAVLHASLIIAKHQLMPMDLVALDTVSGKRLYSFLSVAWGMISDIDIESEKYRYMGDARFFFEGMVKIAARKLYRGTLSFLPIGEYNGETRPHKPRDRTTSDVGTANFKEDDQRLRTVSCPTVGFYDSSRAHAPTRQDSDVERGPVDGLENISAPVNDVFEYPMENGEISESLDVDNNNEEIGKGDSAEVSGETLINGSHRENGTGMNKKMSSYDCIETPLLNPLDEDVPDDWITIDVATYSFAAAYQTHFNASAFAAPDSQFDDGVIQIMFVKKSATRKVLLQSIAEMAEGKHLENRHFTSIKCKAFRLVPITDGYLCADGEKVDYGPIQGQVLARYATLIGRSPIPENE</sequence>
<keyword evidence="2" id="KW-0808">Transferase</keyword>
<dbReference type="InterPro" id="IPR016064">
    <property type="entry name" value="NAD/diacylglycerol_kinase_sf"/>
</dbReference>
<comment type="caution">
    <text evidence="10">The sequence shown here is derived from an EMBL/GenBank/DDBJ whole genome shotgun (WGS) entry which is preliminary data.</text>
</comment>
<protein>
    <recommendedName>
        <fullName evidence="7">sphingosine kinase</fullName>
        <ecNumber evidence="7">2.7.1.91</ecNumber>
    </recommendedName>
</protein>
<evidence type="ECO:0000256" key="2">
    <source>
        <dbReference type="ARBA" id="ARBA00022679"/>
    </source>
</evidence>
<dbReference type="Pfam" id="PF19279">
    <property type="entry name" value="YegS_C"/>
    <property type="match status" value="1"/>
</dbReference>
<evidence type="ECO:0000256" key="8">
    <source>
        <dbReference type="SAM" id="MobiDB-lite"/>
    </source>
</evidence>
<dbReference type="GO" id="GO:0042981">
    <property type="term" value="P:regulation of apoptotic process"/>
    <property type="evidence" value="ECO:0007669"/>
    <property type="project" value="UniProtKB-ARBA"/>
</dbReference>
<dbReference type="Gene3D" id="2.60.200.40">
    <property type="match status" value="1"/>
</dbReference>
<dbReference type="EMBL" id="CAIIXF020000009">
    <property type="protein sequence ID" value="CAH1794281.1"/>
    <property type="molecule type" value="Genomic_DNA"/>
</dbReference>
<comment type="subcellular location">
    <subcellularLocation>
        <location evidence="1">Endomembrane system</location>
    </subcellularLocation>
</comment>
<gene>
    <name evidence="10" type="ORF">OFUS_LOCUS19009</name>
</gene>
<dbReference type="InterPro" id="IPR045540">
    <property type="entry name" value="YegS/DAGK_C"/>
</dbReference>
<name>A0A8S4PRW3_OWEFU</name>
<dbReference type="Pfam" id="PF00781">
    <property type="entry name" value="DAGK_cat"/>
    <property type="match status" value="1"/>
</dbReference>
<keyword evidence="11" id="KW-1185">Reference proteome</keyword>
<keyword evidence="5" id="KW-0067">ATP-binding</keyword>
<dbReference type="PANTHER" id="PTHR12358:SF112">
    <property type="entry name" value="LD11247P-RELATED"/>
    <property type="match status" value="1"/>
</dbReference>
<dbReference type="GO" id="GO:0016020">
    <property type="term" value="C:membrane"/>
    <property type="evidence" value="ECO:0007669"/>
    <property type="project" value="TreeGrafter"/>
</dbReference>
<dbReference type="GO" id="GO:0005524">
    <property type="term" value="F:ATP binding"/>
    <property type="evidence" value="ECO:0007669"/>
    <property type="project" value="UniProtKB-KW"/>
</dbReference>
<evidence type="ECO:0000256" key="7">
    <source>
        <dbReference type="ARBA" id="ARBA00044037"/>
    </source>
</evidence>
<dbReference type="GO" id="GO:0012505">
    <property type="term" value="C:endomembrane system"/>
    <property type="evidence" value="ECO:0007669"/>
    <property type="project" value="UniProtKB-SubCell"/>
</dbReference>
<keyword evidence="3" id="KW-0547">Nucleotide-binding</keyword>
<proteinExistence type="predicted"/>
<dbReference type="PANTHER" id="PTHR12358">
    <property type="entry name" value="SPHINGOSINE KINASE"/>
    <property type="match status" value="1"/>
</dbReference>
<evidence type="ECO:0000256" key="1">
    <source>
        <dbReference type="ARBA" id="ARBA00004308"/>
    </source>
</evidence>
<dbReference type="InterPro" id="IPR050187">
    <property type="entry name" value="Lipid_Phosphate_FormReg"/>
</dbReference>
<dbReference type="SUPFAM" id="SSF111331">
    <property type="entry name" value="NAD kinase/diacylglycerol kinase-like"/>
    <property type="match status" value="1"/>
</dbReference>
<feature type="region of interest" description="Disordered" evidence="8">
    <location>
        <begin position="334"/>
        <end position="355"/>
    </location>
</feature>
<dbReference type="InterPro" id="IPR017438">
    <property type="entry name" value="ATP-NAD_kinase_N"/>
</dbReference>
<dbReference type="Proteomes" id="UP000749559">
    <property type="component" value="Unassembled WGS sequence"/>
</dbReference>